<keyword evidence="2" id="KW-0238">DNA-binding</keyword>
<keyword evidence="3" id="KW-0804">Transcription</keyword>
<evidence type="ECO:0000256" key="1">
    <source>
        <dbReference type="ARBA" id="ARBA00023015"/>
    </source>
</evidence>
<evidence type="ECO:0000256" key="3">
    <source>
        <dbReference type="ARBA" id="ARBA00023163"/>
    </source>
</evidence>
<dbReference type="PANTHER" id="PTHR30136">
    <property type="entry name" value="HELIX-TURN-HELIX TRANSCRIPTIONAL REGULATOR, ICLR FAMILY"/>
    <property type="match status" value="1"/>
</dbReference>
<dbReference type="InterPro" id="IPR050707">
    <property type="entry name" value="HTH_MetabolicPath_Reg"/>
</dbReference>
<keyword evidence="7" id="KW-1185">Reference proteome</keyword>
<dbReference type="AlphaFoldDB" id="A0A9X2HFE0"/>
<evidence type="ECO:0000256" key="2">
    <source>
        <dbReference type="ARBA" id="ARBA00023125"/>
    </source>
</evidence>
<proteinExistence type="predicted"/>
<dbReference type="PROSITE" id="PS51078">
    <property type="entry name" value="ICLR_ED"/>
    <property type="match status" value="1"/>
</dbReference>
<dbReference type="SUPFAM" id="SSF55781">
    <property type="entry name" value="GAF domain-like"/>
    <property type="match status" value="1"/>
</dbReference>
<sequence length="248" mass="26199">MNRSALRASMLLIAAGDHPGGATAAELAAETGIPRPTAFRLLLSLVHTGLLVREGGSFALGWRIAQLGRAADPYRGLLPRIQAILDRLAADVNESVEYTVFDGLGSQETIAQSASARLLAPSQQYVGRSFPLHASATGKLLLAELGDEDVRALVPDRLEAFTPQTIVDRAELLSELDGVRARGFVTLDNELEEGLFVVAVPVRDGAGTALGGLAASGLDQRMKSTGVRVYVEKLEAASREIARSITGS</sequence>
<organism evidence="6 7">
    <name type="scientific">Rothia santali</name>
    <dbReference type="NCBI Taxonomy" id="2949643"/>
    <lineage>
        <taxon>Bacteria</taxon>
        <taxon>Bacillati</taxon>
        <taxon>Actinomycetota</taxon>
        <taxon>Actinomycetes</taxon>
        <taxon>Micrococcales</taxon>
        <taxon>Micrococcaceae</taxon>
        <taxon>Rothia</taxon>
    </lineage>
</organism>
<dbReference type="SMART" id="SM00346">
    <property type="entry name" value="HTH_ICLR"/>
    <property type="match status" value="1"/>
</dbReference>
<name>A0A9X2HFE0_9MICC</name>
<feature type="domain" description="IclR-ED" evidence="5">
    <location>
        <begin position="63"/>
        <end position="247"/>
    </location>
</feature>
<dbReference type="SUPFAM" id="SSF46785">
    <property type="entry name" value="Winged helix' DNA-binding domain"/>
    <property type="match status" value="1"/>
</dbReference>
<evidence type="ECO:0000259" key="5">
    <source>
        <dbReference type="PROSITE" id="PS51078"/>
    </source>
</evidence>
<reference evidence="6" key="1">
    <citation type="submission" date="2022-06" db="EMBL/GenBank/DDBJ databases">
        <title>Rothia sp. isolated from sandalwood seedling.</title>
        <authorList>
            <person name="Tuikhar N."/>
            <person name="Kirdat K."/>
            <person name="Thorat V."/>
            <person name="Swetha P."/>
            <person name="Padma S."/>
            <person name="Sundararaj R."/>
            <person name="Yadav A."/>
        </authorList>
    </citation>
    <scope>NUCLEOTIDE SEQUENCE</scope>
    <source>
        <strain evidence="6">AR01</strain>
    </source>
</reference>
<dbReference type="RefSeq" id="WP_254164525.1">
    <property type="nucleotide sequence ID" value="NZ_JANAFB010000002.1"/>
</dbReference>
<dbReference type="Pfam" id="PF09339">
    <property type="entry name" value="HTH_IclR"/>
    <property type="match status" value="1"/>
</dbReference>
<evidence type="ECO:0000259" key="4">
    <source>
        <dbReference type="PROSITE" id="PS51077"/>
    </source>
</evidence>
<dbReference type="InterPro" id="IPR005471">
    <property type="entry name" value="Tscrpt_reg_IclR_N"/>
</dbReference>
<dbReference type="PROSITE" id="PS51077">
    <property type="entry name" value="HTH_ICLR"/>
    <property type="match status" value="1"/>
</dbReference>
<dbReference type="Gene3D" id="1.10.10.10">
    <property type="entry name" value="Winged helix-like DNA-binding domain superfamily/Winged helix DNA-binding domain"/>
    <property type="match status" value="1"/>
</dbReference>
<dbReference type="Pfam" id="PF01614">
    <property type="entry name" value="IclR_C"/>
    <property type="match status" value="1"/>
</dbReference>
<dbReference type="PANTHER" id="PTHR30136:SF24">
    <property type="entry name" value="HTH-TYPE TRANSCRIPTIONAL REPRESSOR ALLR"/>
    <property type="match status" value="1"/>
</dbReference>
<dbReference type="GO" id="GO:0003700">
    <property type="term" value="F:DNA-binding transcription factor activity"/>
    <property type="evidence" value="ECO:0007669"/>
    <property type="project" value="TreeGrafter"/>
</dbReference>
<feature type="domain" description="HTH iclR-type" evidence="4">
    <location>
        <begin position="2"/>
        <end position="62"/>
    </location>
</feature>
<dbReference type="InterPro" id="IPR036390">
    <property type="entry name" value="WH_DNA-bd_sf"/>
</dbReference>
<dbReference type="GO" id="GO:0003677">
    <property type="term" value="F:DNA binding"/>
    <property type="evidence" value="ECO:0007669"/>
    <property type="project" value="UniProtKB-KW"/>
</dbReference>
<dbReference type="InterPro" id="IPR036388">
    <property type="entry name" value="WH-like_DNA-bd_sf"/>
</dbReference>
<gene>
    <name evidence="6" type="ORF">NBM05_01335</name>
</gene>
<accession>A0A9X2HFE0</accession>
<keyword evidence="1" id="KW-0805">Transcription regulation</keyword>
<dbReference type="InterPro" id="IPR014757">
    <property type="entry name" value="Tscrpt_reg_IclR_C"/>
</dbReference>
<evidence type="ECO:0000313" key="6">
    <source>
        <dbReference type="EMBL" id="MCP3424711.1"/>
    </source>
</evidence>
<dbReference type="InterPro" id="IPR029016">
    <property type="entry name" value="GAF-like_dom_sf"/>
</dbReference>
<dbReference type="EMBL" id="JANAFB010000002">
    <property type="protein sequence ID" value="MCP3424711.1"/>
    <property type="molecule type" value="Genomic_DNA"/>
</dbReference>
<dbReference type="Gene3D" id="3.30.450.40">
    <property type="match status" value="1"/>
</dbReference>
<evidence type="ECO:0000313" key="7">
    <source>
        <dbReference type="Proteomes" id="UP001139502"/>
    </source>
</evidence>
<protein>
    <submittedName>
        <fullName evidence="6">IclR family transcriptional regulator</fullName>
    </submittedName>
</protein>
<dbReference type="Proteomes" id="UP001139502">
    <property type="component" value="Unassembled WGS sequence"/>
</dbReference>
<dbReference type="GO" id="GO:0045892">
    <property type="term" value="P:negative regulation of DNA-templated transcription"/>
    <property type="evidence" value="ECO:0007669"/>
    <property type="project" value="TreeGrafter"/>
</dbReference>
<comment type="caution">
    <text evidence="6">The sequence shown here is derived from an EMBL/GenBank/DDBJ whole genome shotgun (WGS) entry which is preliminary data.</text>
</comment>